<comment type="caution">
    <text evidence="1">The sequence shown here is derived from an EMBL/GenBank/DDBJ whole genome shotgun (WGS) entry which is preliminary data.</text>
</comment>
<protein>
    <submittedName>
        <fullName evidence="1">Uncharacterized protein</fullName>
    </submittedName>
</protein>
<accession>A0A419WAU7</accession>
<dbReference type="RefSeq" id="WP_120273728.1">
    <property type="nucleotide sequence ID" value="NZ_RAPN01000001.1"/>
</dbReference>
<organism evidence="1 2">
    <name type="scientific">Mangrovibacterium diazotrophicum</name>
    <dbReference type="NCBI Taxonomy" id="1261403"/>
    <lineage>
        <taxon>Bacteria</taxon>
        <taxon>Pseudomonadati</taxon>
        <taxon>Bacteroidota</taxon>
        <taxon>Bacteroidia</taxon>
        <taxon>Marinilabiliales</taxon>
        <taxon>Prolixibacteraceae</taxon>
        <taxon>Mangrovibacterium</taxon>
    </lineage>
</organism>
<reference evidence="1 2" key="1">
    <citation type="submission" date="2018-09" db="EMBL/GenBank/DDBJ databases">
        <title>Genomic Encyclopedia of Archaeal and Bacterial Type Strains, Phase II (KMG-II): from individual species to whole genera.</title>
        <authorList>
            <person name="Goeker M."/>
        </authorList>
    </citation>
    <scope>NUCLEOTIDE SEQUENCE [LARGE SCALE GENOMIC DNA]</scope>
    <source>
        <strain evidence="1 2">DSM 27148</strain>
    </source>
</reference>
<proteinExistence type="predicted"/>
<gene>
    <name evidence="1" type="ORF">BC643_2906</name>
</gene>
<sequence>MLVKDLKSVQWLLSTYHGSELRRFLGDLSWFIYNEESSDFETKKWMMSFLPDLNSIFDRYSRQQDKSLGDTNKAALSFLGSYEWILPGNCTLLKDLSFLISTDLEIEEEQYLYFHKHLKNIETFGFILESEITRLESANELY</sequence>
<dbReference type="Proteomes" id="UP000283387">
    <property type="component" value="Unassembled WGS sequence"/>
</dbReference>
<dbReference type="EMBL" id="RAPN01000001">
    <property type="protein sequence ID" value="RKD92532.1"/>
    <property type="molecule type" value="Genomic_DNA"/>
</dbReference>
<name>A0A419WAU7_9BACT</name>
<keyword evidence="2" id="KW-1185">Reference proteome</keyword>
<evidence type="ECO:0000313" key="2">
    <source>
        <dbReference type="Proteomes" id="UP000283387"/>
    </source>
</evidence>
<evidence type="ECO:0000313" key="1">
    <source>
        <dbReference type="EMBL" id="RKD92532.1"/>
    </source>
</evidence>
<dbReference type="AlphaFoldDB" id="A0A419WAU7"/>